<protein>
    <submittedName>
        <fullName evidence="5">Uncharacterized protein</fullName>
    </submittedName>
</protein>
<evidence type="ECO:0000259" key="2">
    <source>
        <dbReference type="Pfam" id="PF25881"/>
    </source>
</evidence>
<dbReference type="InterPro" id="IPR058627">
    <property type="entry name" value="MdtA-like_C"/>
</dbReference>
<dbReference type="Gene3D" id="2.40.420.20">
    <property type="match status" value="1"/>
</dbReference>
<evidence type="ECO:0000259" key="4">
    <source>
        <dbReference type="Pfam" id="PF25967"/>
    </source>
</evidence>
<feature type="domain" description="Multidrug resistance protein MdtA-like C-terminal permuted SH3" evidence="4">
    <location>
        <begin position="344"/>
        <end position="401"/>
    </location>
</feature>
<proteinExistence type="inferred from homology"/>
<keyword evidence="6" id="KW-1185">Reference proteome</keyword>
<dbReference type="PANTHER" id="PTHR30469:SF20">
    <property type="entry name" value="EFFLUX RND TRANSPORTER PERIPLASMIC ADAPTOR SUBUNIT"/>
    <property type="match status" value="1"/>
</dbReference>
<organism evidence="5 6">
    <name type="scientific">Leucothrix pacifica</name>
    <dbReference type="NCBI Taxonomy" id="1247513"/>
    <lineage>
        <taxon>Bacteria</taxon>
        <taxon>Pseudomonadati</taxon>
        <taxon>Pseudomonadota</taxon>
        <taxon>Gammaproteobacteria</taxon>
        <taxon>Thiotrichales</taxon>
        <taxon>Thiotrichaceae</taxon>
        <taxon>Leucothrix</taxon>
    </lineage>
</organism>
<gene>
    <name evidence="5" type="ORF">DKW60_13080</name>
</gene>
<dbReference type="Proteomes" id="UP000245539">
    <property type="component" value="Unassembled WGS sequence"/>
</dbReference>
<dbReference type="InterPro" id="IPR006143">
    <property type="entry name" value="RND_pump_MFP"/>
</dbReference>
<dbReference type="PROSITE" id="PS51257">
    <property type="entry name" value="PROKAR_LIPOPROTEIN"/>
    <property type="match status" value="1"/>
</dbReference>
<dbReference type="EMBL" id="QGKM01000037">
    <property type="protein sequence ID" value="PWQ96484.1"/>
    <property type="molecule type" value="Genomic_DNA"/>
</dbReference>
<evidence type="ECO:0000313" key="6">
    <source>
        <dbReference type="Proteomes" id="UP000245539"/>
    </source>
</evidence>
<dbReference type="GO" id="GO:0015562">
    <property type="term" value="F:efflux transmembrane transporter activity"/>
    <property type="evidence" value="ECO:0007669"/>
    <property type="project" value="TreeGrafter"/>
</dbReference>
<evidence type="ECO:0000313" key="5">
    <source>
        <dbReference type="EMBL" id="PWQ96484.1"/>
    </source>
</evidence>
<dbReference type="SUPFAM" id="SSF111369">
    <property type="entry name" value="HlyD-like secretion proteins"/>
    <property type="match status" value="2"/>
</dbReference>
<dbReference type="InterPro" id="IPR058792">
    <property type="entry name" value="Beta-barrel_RND_2"/>
</dbReference>
<dbReference type="RefSeq" id="WP_109838101.1">
    <property type="nucleotide sequence ID" value="NZ_QGKM01000037.1"/>
</dbReference>
<dbReference type="Gene3D" id="2.40.30.170">
    <property type="match status" value="1"/>
</dbReference>
<reference evidence="5 6" key="1">
    <citation type="submission" date="2018-05" db="EMBL/GenBank/DDBJ databases">
        <title>Leucothrix arctica sp. nov., isolated from Arctic seawater.</title>
        <authorList>
            <person name="Choi A."/>
            <person name="Baek K."/>
        </authorList>
    </citation>
    <scope>NUCLEOTIDE SEQUENCE [LARGE SCALE GENOMIC DNA]</scope>
    <source>
        <strain evidence="5 6">JCM 18388</strain>
    </source>
</reference>
<dbReference type="GO" id="GO:1990281">
    <property type="term" value="C:efflux pump complex"/>
    <property type="evidence" value="ECO:0007669"/>
    <property type="project" value="TreeGrafter"/>
</dbReference>
<dbReference type="NCBIfam" id="TIGR01730">
    <property type="entry name" value="RND_mfp"/>
    <property type="match status" value="1"/>
</dbReference>
<dbReference type="InterPro" id="IPR059052">
    <property type="entry name" value="HH_YbhG-like"/>
</dbReference>
<dbReference type="Pfam" id="PF25967">
    <property type="entry name" value="RND-MFP_C"/>
    <property type="match status" value="1"/>
</dbReference>
<dbReference type="AlphaFoldDB" id="A0A317CCX5"/>
<feature type="domain" description="CusB-like beta-barrel" evidence="3">
    <location>
        <begin position="277"/>
        <end position="332"/>
    </location>
</feature>
<dbReference type="OrthoDB" id="2110899at2"/>
<feature type="domain" description="YbhG-like alpha-helical hairpin" evidence="2">
    <location>
        <begin position="89"/>
        <end position="212"/>
    </location>
</feature>
<dbReference type="Gene3D" id="2.40.50.100">
    <property type="match status" value="2"/>
</dbReference>
<dbReference type="Pfam" id="PF25954">
    <property type="entry name" value="Beta-barrel_RND_2"/>
    <property type="match status" value="1"/>
</dbReference>
<comment type="similarity">
    <text evidence="1">Belongs to the membrane fusion protein (MFP) (TC 8.A.1) family.</text>
</comment>
<dbReference type="Pfam" id="PF25881">
    <property type="entry name" value="HH_YBHG"/>
    <property type="match status" value="1"/>
</dbReference>
<evidence type="ECO:0000259" key="3">
    <source>
        <dbReference type="Pfam" id="PF25954"/>
    </source>
</evidence>
<sequence length="419" mass="45084">MSHYKYGVLFFLLLVGCQPAEESAVEKTPPRPVKVIKVTESTVGTEYSYPAVVLSAQRAELSFRVGGQVVELPVNAMTEVKKGDLIAKLDPRDYTSTVNQLKAQISAERSRLKAMTSGSRSEDLASFRAAISASEARVVAARSDAERTLTQYRKGLVPKEQMDSALAAVKTAQAQLAADQQALNKGQSGSRKEDVTAQSAVIRSLQTQLNNAQDVEDDAAMLAPFDGIVAERLVDNFANVQPNQTIAVIQDLENLELSFNLPGPDVARFGAHPDELKLEASLDAVPGRRFAAEVVEFTSQADERTRTFEARVSIERPTDFAILPGMVGQVRVIDTFQAEEVPLISIPGGALGADSDGNPVVWLVNSGNIVEMRKVEIGEAREDRIPVLKGLSVGDVVVGAGLSAMIEGTEVRPVNEIGN</sequence>
<comment type="caution">
    <text evidence="5">The sequence shown here is derived from an EMBL/GenBank/DDBJ whole genome shotgun (WGS) entry which is preliminary data.</text>
</comment>
<dbReference type="Gene3D" id="1.10.287.470">
    <property type="entry name" value="Helix hairpin bin"/>
    <property type="match status" value="1"/>
</dbReference>
<accession>A0A317CCX5</accession>
<evidence type="ECO:0000256" key="1">
    <source>
        <dbReference type="ARBA" id="ARBA00009477"/>
    </source>
</evidence>
<name>A0A317CCX5_9GAMM</name>
<dbReference type="PANTHER" id="PTHR30469">
    <property type="entry name" value="MULTIDRUG RESISTANCE PROTEIN MDTA"/>
    <property type="match status" value="1"/>
</dbReference>